<comment type="similarity">
    <text evidence="5 6">Belongs to the LipB family.</text>
</comment>
<evidence type="ECO:0000256" key="1">
    <source>
        <dbReference type="ARBA" id="ARBA00004821"/>
    </source>
</evidence>
<dbReference type="InterPro" id="IPR045864">
    <property type="entry name" value="aa-tRNA-synth_II/BPL/LPL"/>
</dbReference>
<dbReference type="CDD" id="cd16444">
    <property type="entry name" value="LipB"/>
    <property type="match status" value="1"/>
</dbReference>
<keyword evidence="3 5" id="KW-0012">Acyltransferase</keyword>
<evidence type="ECO:0000313" key="8">
    <source>
        <dbReference type="EMBL" id="MET4580083.1"/>
    </source>
</evidence>
<dbReference type="GO" id="GO:0033819">
    <property type="term" value="F:lipoyl(octanoyl) transferase activity"/>
    <property type="evidence" value="ECO:0007669"/>
    <property type="project" value="UniProtKB-EC"/>
</dbReference>
<evidence type="ECO:0000256" key="2">
    <source>
        <dbReference type="ARBA" id="ARBA00022679"/>
    </source>
</evidence>
<dbReference type="HAMAP" id="MF_00013">
    <property type="entry name" value="LipB"/>
    <property type="match status" value="1"/>
</dbReference>
<keyword evidence="5" id="KW-0963">Cytoplasm</keyword>
<comment type="catalytic activity">
    <reaction evidence="5 6">
        <text>octanoyl-[ACP] + L-lysyl-[protein] = N(6)-octanoyl-L-lysyl-[protein] + holo-[ACP] + H(+)</text>
        <dbReference type="Rhea" id="RHEA:17665"/>
        <dbReference type="Rhea" id="RHEA-COMP:9636"/>
        <dbReference type="Rhea" id="RHEA-COMP:9685"/>
        <dbReference type="Rhea" id="RHEA-COMP:9752"/>
        <dbReference type="Rhea" id="RHEA-COMP:9928"/>
        <dbReference type="ChEBI" id="CHEBI:15378"/>
        <dbReference type="ChEBI" id="CHEBI:29969"/>
        <dbReference type="ChEBI" id="CHEBI:64479"/>
        <dbReference type="ChEBI" id="CHEBI:78463"/>
        <dbReference type="ChEBI" id="CHEBI:78809"/>
        <dbReference type="EC" id="2.3.1.181"/>
    </reaction>
</comment>
<proteinExistence type="inferred from homology"/>
<dbReference type="InterPro" id="IPR004143">
    <property type="entry name" value="BPL_LPL_catalytic"/>
</dbReference>
<evidence type="ECO:0000256" key="5">
    <source>
        <dbReference type="HAMAP-Rule" id="MF_00013"/>
    </source>
</evidence>
<dbReference type="EMBL" id="JBEPSH010000013">
    <property type="protein sequence ID" value="MET4580083.1"/>
    <property type="molecule type" value="Genomic_DNA"/>
</dbReference>
<protein>
    <recommendedName>
        <fullName evidence="5 6">Octanoyltransferase</fullName>
        <ecNumber evidence="5 6">2.3.1.181</ecNumber>
    </recommendedName>
    <alternativeName>
        <fullName evidence="5">Lipoate-protein ligase B</fullName>
    </alternativeName>
    <alternativeName>
        <fullName evidence="5">Lipoyl/octanoyl transferase</fullName>
    </alternativeName>
    <alternativeName>
        <fullName evidence="5">Octanoyl-[acyl-carrier-protein]-protein N-octanoyltransferase</fullName>
    </alternativeName>
</protein>
<dbReference type="SUPFAM" id="SSF55681">
    <property type="entry name" value="Class II aaRS and biotin synthetases"/>
    <property type="match status" value="1"/>
</dbReference>
<dbReference type="EC" id="2.3.1.181" evidence="5 6"/>
<dbReference type="PROSITE" id="PS01313">
    <property type="entry name" value="LIPB"/>
    <property type="match status" value="1"/>
</dbReference>
<dbReference type="Proteomes" id="UP001549320">
    <property type="component" value="Unassembled WGS sequence"/>
</dbReference>
<comment type="subcellular location">
    <subcellularLocation>
        <location evidence="5">Cytoplasm</location>
    </subcellularLocation>
</comment>
<feature type="site" description="Lowers pKa of active site Cys" evidence="5">
    <location>
        <position position="160"/>
    </location>
</feature>
<dbReference type="InterPro" id="IPR020605">
    <property type="entry name" value="Octanoyltransferase_CS"/>
</dbReference>
<feature type="binding site" evidence="5">
    <location>
        <begin position="163"/>
        <end position="165"/>
    </location>
    <ligand>
        <name>substrate</name>
    </ligand>
</feature>
<feature type="active site" description="Acyl-thioester intermediate" evidence="5">
    <location>
        <position position="194"/>
    </location>
</feature>
<organism evidence="8 9">
    <name type="scientific">Ottowia thiooxydans</name>
    <dbReference type="NCBI Taxonomy" id="219182"/>
    <lineage>
        <taxon>Bacteria</taxon>
        <taxon>Pseudomonadati</taxon>
        <taxon>Pseudomonadota</taxon>
        <taxon>Betaproteobacteria</taxon>
        <taxon>Burkholderiales</taxon>
        <taxon>Comamonadaceae</taxon>
        <taxon>Ottowia</taxon>
    </lineage>
</organism>
<dbReference type="NCBIfam" id="TIGR00214">
    <property type="entry name" value="lipB"/>
    <property type="match status" value="1"/>
</dbReference>
<dbReference type="PROSITE" id="PS51733">
    <property type="entry name" value="BPL_LPL_CATALYTIC"/>
    <property type="match status" value="1"/>
</dbReference>
<dbReference type="InterPro" id="IPR000544">
    <property type="entry name" value="Octanoyltransferase"/>
</dbReference>
<reference evidence="8 9" key="1">
    <citation type="submission" date="2024-06" db="EMBL/GenBank/DDBJ databases">
        <title>Sorghum-associated microbial communities from plants grown in Nebraska, USA.</title>
        <authorList>
            <person name="Schachtman D."/>
        </authorList>
    </citation>
    <scope>NUCLEOTIDE SEQUENCE [LARGE SCALE GENOMIC DNA]</scope>
    <source>
        <strain evidence="8 9">2709</strain>
    </source>
</reference>
<evidence type="ECO:0000256" key="3">
    <source>
        <dbReference type="ARBA" id="ARBA00023315"/>
    </source>
</evidence>
<dbReference type="PANTHER" id="PTHR10993">
    <property type="entry name" value="OCTANOYLTRANSFERASE"/>
    <property type="match status" value="1"/>
</dbReference>
<comment type="caution">
    <text evidence="8">The sequence shown here is derived from an EMBL/GenBank/DDBJ whole genome shotgun (WGS) entry which is preliminary data.</text>
</comment>
<comment type="miscellaneous">
    <text evidence="5">In the reaction, the free carboxyl group of octanoic acid is attached via an amide linkage to the epsilon-amino group of a specific lysine residue of lipoyl domains of lipoate-dependent enzymes.</text>
</comment>
<dbReference type="Gene3D" id="3.30.930.10">
    <property type="entry name" value="Bira Bifunctional Protein, Domain 2"/>
    <property type="match status" value="1"/>
</dbReference>
<dbReference type="PANTHER" id="PTHR10993:SF7">
    <property type="entry name" value="LIPOYLTRANSFERASE 2, MITOCHONDRIAL-RELATED"/>
    <property type="match status" value="1"/>
</dbReference>
<name>A0ABV2QGT9_9BURK</name>
<evidence type="ECO:0000259" key="7">
    <source>
        <dbReference type="PROSITE" id="PS51733"/>
    </source>
</evidence>
<evidence type="ECO:0000256" key="6">
    <source>
        <dbReference type="PIRNR" id="PIRNR016262"/>
    </source>
</evidence>
<gene>
    <name evidence="5" type="primary">lipB</name>
    <name evidence="8" type="ORF">ABIE13_005221</name>
</gene>
<evidence type="ECO:0000256" key="4">
    <source>
        <dbReference type="ARBA" id="ARBA00024732"/>
    </source>
</evidence>
<dbReference type="Pfam" id="PF21948">
    <property type="entry name" value="LplA-B_cat"/>
    <property type="match status" value="1"/>
</dbReference>
<feature type="binding site" evidence="5">
    <location>
        <begin position="176"/>
        <end position="178"/>
    </location>
    <ligand>
        <name>substrate</name>
    </ligand>
</feature>
<evidence type="ECO:0000313" key="9">
    <source>
        <dbReference type="Proteomes" id="UP001549320"/>
    </source>
</evidence>
<keyword evidence="9" id="KW-1185">Reference proteome</keyword>
<feature type="domain" description="BPL/LPL catalytic" evidence="7">
    <location>
        <begin position="27"/>
        <end position="230"/>
    </location>
</feature>
<comment type="function">
    <text evidence="4 5 6">Catalyzes the transfer of endogenously produced octanoic acid from octanoyl-acyl-carrier-protein onto the lipoyl domains of lipoate-dependent enzymes. Lipoyl-ACP can also act as a substrate although octanoyl-ACP is likely to be the physiological substrate.</text>
</comment>
<dbReference type="RefSeq" id="WP_354448732.1">
    <property type="nucleotide sequence ID" value="NZ_JBEPSH010000013.1"/>
</dbReference>
<dbReference type="PIRSF" id="PIRSF016262">
    <property type="entry name" value="LPLase"/>
    <property type="match status" value="1"/>
</dbReference>
<keyword evidence="2 5" id="KW-0808">Transferase</keyword>
<accession>A0ABV2QGT9</accession>
<comment type="pathway">
    <text evidence="1 5 6">Protein modification; protein lipoylation via endogenous pathway; protein N(6)-(lipoyl)lysine from octanoyl-[acyl-carrier-protein]: step 1/2.</text>
</comment>
<feature type="binding site" evidence="5">
    <location>
        <begin position="66"/>
        <end position="73"/>
    </location>
    <ligand>
        <name>substrate</name>
    </ligand>
</feature>
<sequence>MDVTYLGRVEYAPTFEAMKQFTASAANAPSDQLWICEHPGVFTLGLAGKPEHVLAAGDIPVVPTDRGGQVTYHGPGQVVAYPLIDLKSRAIFVKEYVHRLEEAAIRTLAHFGVTGHRLAGAPGIYVRLDDPFSHAMLTQRPQHRVPGSPPPQPDFTGLGKIAALGIKVSNHRAYHGLSLNVGMDLEPFSRINPCGYSNLTTVDLSTIGVSASCEDAAHELAKQLTRLLQG</sequence>